<dbReference type="STRING" id="168384.SAMN05660368_01652"/>
<sequence>MNKKLVTGALAAATALTMAFGGTALAEDASTQGTNTFVDGGTDMEFWTFQELHVAFWTSMADVWNEQNPDRPINLTVTTGESHSLHSKLLIACQAGEGAPDMADIEIGYYGSFLKDGYLVPINDAVEPYKDDVVMSRVTMYGDSEGNYYGVDFHLGATVTYYNMDIMNEAGIDPADIVTWDDYVEAGRTVLEKTGKPMCAVETSDLFLPQCMLLEKGVQYVDAEGNPQIATEEHAEVINYIRSMLDEGICIIAPGGGFHTEEWYGFLNGGNVASITMPLWYMGRFTDYCSDLNQKMAIYSIPVWNEGDTREVLQGGTGTSVIKGTENEQLAKDFIAFAKLSAEGCTYEWEELGFDPIRTELWDDPAITENTDNKFLSFFLTNPFDILKANGTDITAPDISGSYSATYSTLVSTTYSNAFEFSTDQDAAELLQSEQDTIIY</sequence>
<evidence type="ECO:0000313" key="7">
    <source>
        <dbReference type="EMBL" id="EET62664.1"/>
    </source>
</evidence>
<evidence type="ECO:0000256" key="4">
    <source>
        <dbReference type="ARBA" id="ARBA00023139"/>
    </source>
</evidence>
<keyword evidence="3" id="KW-0472">Membrane</keyword>
<evidence type="ECO:0000256" key="5">
    <source>
        <dbReference type="ARBA" id="ARBA00023288"/>
    </source>
</evidence>
<gene>
    <name evidence="7" type="primary">araN</name>
    <name evidence="7" type="ORF">BRYFOR_05014</name>
</gene>
<dbReference type="PANTHER" id="PTHR43649:SF33">
    <property type="entry name" value="POLYGALACTURONAN_RHAMNOGALACTURONAN-BINDING PROTEIN YTCQ"/>
    <property type="match status" value="1"/>
</dbReference>
<keyword evidence="1" id="KW-1003">Cell membrane</keyword>
<feature type="chain" id="PRO_5002968273" evidence="6">
    <location>
        <begin position="27"/>
        <end position="440"/>
    </location>
</feature>
<keyword evidence="5" id="KW-0449">Lipoprotein</keyword>
<comment type="caution">
    <text evidence="7">The sequence shown here is derived from an EMBL/GenBank/DDBJ whole genome shotgun (WGS) entry which is preliminary data.</text>
</comment>
<proteinExistence type="predicted"/>
<dbReference type="InterPro" id="IPR050490">
    <property type="entry name" value="Bact_solute-bd_prot1"/>
</dbReference>
<dbReference type="EMBL" id="ACCL02000001">
    <property type="protein sequence ID" value="EET62664.1"/>
    <property type="molecule type" value="Genomic_DNA"/>
</dbReference>
<dbReference type="Pfam" id="PF01547">
    <property type="entry name" value="SBP_bac_1"/>
    <property type="match status" value="1"/>
</dbReference>
<dbReference type="OrthoDB" id="9764112at2"/>
<dbReference type="RefSeq" id="WP_006859816.1">
    <property type="nucleotide sequence ID" value="NZ_ACCL02000001.1"/>
</dbReference>
<keyword evidence="8" id="KW-1185">Reference proteome</keyword>
<dbReference type="eggNOG" id="COG1653">
    <property type="taxonomic scope" value="Bacteria"/>
</dbReference>
<dbReference type="SUPFAM" id="SSF53850">
    <property type="entry name" value="Periplasmic binding protein-like II"/>
    <property type="match status" value="1"/>
</dbReference>
<dbReference type="Gene3D" id="3.40.190.10">
    <property type="entry name" value="Periplasmic binding protein-like II"/>
    <property type="match status" value="1"/>
</dbReference>
<reference evidence="7" key="1">
    <citation type="submission" date="2009-07" db="EMBL/GenBank/DDBJ databases">
        <authorList>
            <person name="Weinstock G."/>
            <person name="Sodergren E."/>
            <person name="Clifton S."/>
            <person name="Fulton L."/>
            <person name="Fulton B."/>
            <person name="Courtney L."/>
            <person name="Fronick C."/>
            <person name="Harrison M."/>
            <person name="Strong C."/>
            <person name="Farmer C."/>
            <person name="Delahaunty K."/>
            <person name="Markovic C."/>
            <person name="Hall O."/>
            <person name="Minx P."/>
            <person name="Tomlinson C."/>
            <person name="Mitreva M."/>
            <person name="Nelson J."/>
            <person name="Hou S."/>
            <person name="Wollam A."/>
            <person name="Pepin K.H."/>
            <person name="Johnson M."/>
            <person name="Bhonagiri V."/>
            <person name="Nash W.E."/>
            <person name="Warren W."/>
            <person name="Chinwalla A."/>
            <person name="Mardis E.R."/>
            <person name="Wilson R.K."/>
        </authorList>
    </citation>
    <scope>NUCLEOTIDE SEQUENCE [LARGE SCALE GENOMIC DNA]</scope>
    <source>
        <strain evidence="7">DSM 14469</strain>
    </source>
</reference>
<dbReference type="Proteomes" id="UP000005561">
    <property type="component" value="Unassembled WGS sequence"/>
</dbReference>
<feature type="signal peptide" evidence="6">
    <location>
        <begin position="1"/>
        <end position="26"/>
    </location>
</feature>
<keyword evidence="4" id="KW-0564">Palmitate</keyword>
<evidence type="ECO:0000256" key="2">
    <source>
        <dbReference type="ARBA" id="ARBA00022729"/>
    </source>
</evidence>
<accession>C6L8S5</accession>
<dbReference type="AlphaFoldDB" id="C6L8S5"/>
<keyword evidence="2 6" id="KW-0732">Signal</keyword>
<evidence type="ECO:0000256" key="1">
    <source>
        <dbReference type="ARBA" id="ARBA00022475"/>
    </source>
</evidence>
<protein>
    <submittedName>
        <fullName evidence="7">Arabinose-binding protein</fullName>
    </submittedName>
</protein>
<evidence type="ECO:0000256" key="3">
    <source>
        <dbReference type="ARBA" id="ARBA00023136"/>
    </source>
</evidence>
<dbReference type="PANTHER" id="PTHR43649">
    <property type="entry name" value="ARABINOSE-BINDING PROTEIN-RELATED"/>
    <property type="match status" value="1"/>
</dbReference>
<evidence type="ECO:0000256" key="6">
    <source>
        <dbReference type="SAM" id="SignalP"/>
    </source>
</evidence>
<dbReference type="InterPro" id="IPR006059">
    <property type="entry name" value="SBP"/>
</dbReference>
<evidence type="ECO:0000313" key="8">
    <source>
        <dbReference type="Proteomes" id="UP000005561"/>
    </source>
</evidence>
<organism evidence="7 8">
    <name type="scientific">Marvinbryantia formatexigens DSM 14469</name>
    <dbReference type="NCBI Taxonomy" id="478749"/>
    <lineage>
        <taxon>Bacteria</taxon>
        <taxon>Bacillati</taxon>
        <taxon>Bacillota</taxon>
        <taxon>Clostridia</taxon>
        <taxon>Lachnospirales</taxon>
        <taxon>Lachnospiraceae</taxon>
        <taxon>Marvinbryantia</taxon>
    </lineage>
</organism>
<name>C6L8S5_9FIRM</name>